<keyword evidence="10" id="KW-0472">Membrane</keyword>
<dbReference type="InterPro" id="IPR043325">
    <property type="entry name" value="LTSS"/>
</dbReference>
<organism evidence="13 14">
    <name type="scientific">Rubroshorea leprosula</name>
    <dbReference type="NCBI Taxonomy" id="152421"/>
    <lineage>
        <taxon>Eukaryota</taxon>
        <taxon>Viridiplantae</taxon>
        <taxon>Streptophyta</taxon>
        <taxon>Embryophyta</taxon>
        <taxon>Tracheophyta</taxon>
        <taxon>Spermatophyta</taxon>
        <taxon>Magnoliopsida</taxon>
        <taxon>eudicotyledons</taxon>
        <taxon>Gunneridae</taxon>
        <taxon>Pentapetalae</taxon>
        <taxon>rosids</taxon>
        <taxon>malvids</taxon>
        <taxon>Malvales</taxon>
        <taxon>Dipterocarpaceae</taxon>
        <taxon>Rubroshorea</taxon>
    </lineage>
</organism>
<dbReference type="GO" id="GO:0098552">
    <property type="term" value="C:side of membrane"/>
    <property type="evidence" value="ECO:0007669"/>
    <property type="project" value="UniProtKB-KW"/>
</dbReference>
<feature type="signal peptide" evidence="11">
    <location>
        <begin position="1"/>
        <end position="26"/>
    </location>
</feature>
<dbReference type="SUPFAM" id="SSF47699">
    <property type="entry name" value="Bifunctional inhibitor/lipid-transfer protein/seed storage 2S albumin"/>
    <property type="match status" value="1"/>
</dbReference>
<feature type="compositionally biased region" description="Low complexity" evidence="9">
    <location>
        <begin position="110"/>
        <end position="136"/>
    </location>
</feature>
<keyword evidence="4" id="KW-0336">GPI-anchor</keyword>
<keyword evidence="5 11" id="KW-0732">Signal</keyword>
<keyword evidence="10" id="KW-0812">Transmembrane</keyword>
<dbReference type="Proteomes" id="UP001054252">
    <property type="component" value="Unassembled WGS sequence"/>
</dbReference>
<dbReference type="FunFam" id="1.10.110.10:FF:000001">
    <property type="entry name" value="Bifunctional inhibitor/lipid-transfer protein/seed storage 2S albumin superfamily protein"/>
    <property type="match status" value="1"/>
</dbReference>
<evidence type="ECO:0000256" key="10">
    <source>
        <dbReference type="SAM" id="Phobius"/>
    </source>
</evidence>
<dbReference type="GO" id="GO:0005886">
    <property type="term" value="C:plasma membrane"/>
    <property type="evidence" value="ECO:0007669"/>
    <property type="project" value="UniProtKB-SubCell"/>
</dbReference>
<dbReference type="InterPro" id="IPR000528">
    <property type="entry name" value="Plant_nsLTP"/>
</dbReference>
<evidence type="ECO:0000256" key="8">
    <source>
        <dbReference type="ARBA" id="ARBA00023288"/>
    </source>
</evidence>
<keyword evidence="10" id="KW-1133">Transmembrane helix</keyword>
<keyword evidence="6" id="KW-1015">Disulfide bond</keyword>
<evidence type="ECO:0000256" key="7">
    <source>
        <dbReference type="ARBA" id="ARBA00023180"/>
    </source>
</evidence>
<comment type="subcellular location">
    <subcellularLocation>
        <location evidence="1">Cell membrane</location>
        <topology evidence="1">Lipid-anchor</topology>
        <topology evidence="1">GPI-anchor</topology>
    </subcellularLocation>
</comment>
<dbReference type="AlphaFoldDB" id="A0AAV5HN25"/>
<evidence type="ECO:0000256" key="4">
    <source>
        <dbReference type="ARBA" id="ARBA00022622"/>
    </source>
</evidence>
<feature type="region of interest" description="Disordered" evidence="9">
    <location>
        <begin position="108"/>
        <end position="136"/>
    </location>
</feature>
<evidence type="ECO:0000259" key="12">
    <source>
        <dbReference type="SMART" id="SM00499"/>
    </source>
</evidence>
<protein>
    <recommendedName>
        <fullName evidence="12">Bifunctional inhibitor/plant lipid transfer protein/seed storage helical domain-containing protein</fullName>
    </recommendedName>
</protein>
<evidence type="ECO:0000256" key="11">
    <source>
        <dbReference type="SAM" id="SignalP"/>
    </source>
</evidence>
<dbReference type="GO" id="GO:0008289">
    <property type="term" value="F:lipid binding"/>
    <property type="evidence" value="ECO:0007669"/>
    <property type="project" value="InterPro"/>
</dbReference>
<dbReference type="Pfam" id="PF14368">
    <property type="entry name" value="LTP_2"/>
    <property type="match status" value="1"/>
</dbReference>
<comment type="caution">
    <text evidence="13">The sequence shown here is derived from an EMBL/GenBank/DDBJ whole genome shotgun (WGS) entry which is preliminary data.</text>
</comment>
<evidence type="ECO:0000256" key="1">
    <source>
        <dbReference type="ARBA" id="ARBA00004609"/>
    </source>
</evidence>
<evidence type="ECO:0000256" key="9">
    <source>
        <dbReference type="SAM" id="MobiDB-lite"/>
    </source>
</evidence>
<dbReference type="GO" id="GO:0006869">
    <property type="term" value="P:lipid transport"/>
    <property type="evidence" value="ECO:0007669"/>
    <property type="project" value="InterPro"/>
</dbReference>
<proteinExistence type="inferred from homology"/>
<reference evidence="13 14" key="1">
    <citation type="journal article" date="2021" name="Commun. Biol.">
        <title>The genome of Shorea leprosula (Dipterocarpaceae) highlights the ecological relevance of drought in aseasonal tropical rainforests.</title>
        <authorList>
            <person name="Ng K.K.S."/>
            <person name="Kobayashi M.J."/>
            <person name="Fawcett J.A."/>
            <person name="Hatakeyama M."/>
            <person name="Paape T."/>
            <person name="Ng C.H."/>
            <person name="Ang C.C."/>
            <person name="Tnah L.H."/>
            <person name="Lee C.T."/>
            <person name="Nishiyama T."/>
            <person name="Sese J."/>
            <person name="O'Brien M.J."/>
            <person name="Copetti D."/>
            <person name="Mohd Noor M.I."/>
            <person name="Ong R.C."/>
            <person name="Putra M."/>
            <person name="Sireger I.Z."/>
            <person name="Indrioko S."/>
            <person name="Kosugi Y."/>
            <person name="Izuno A."/>
            <person name="Isagi Y."/>
            <person name="Lee S.L."/>
            <person name="Shimizu K.K."/>
        </authorList>
    </citation>
    <scope>NUCLEOTIDE SEQUENCE [LARGE SCALE GENOMIC DNA]</scope>
    <source>
        <strain evidence="13">214</strain>
    </source>
</reference>
<keyword evidence="8" id="KW-0449">Lipoprotein</keyword>
<keyword evidence="3" id="KW-1003">Cell membrane</keyword>
<dbReference type="CDD" id="cd00010">
    <property type="entry name" value="AAI_LTSS"/>
    <property type="match status" value="1"/>
</dbReference>
<dbReference type="InterPro" id="IPR016140">
    <property type="entry name" value="Bifunc_inhib/LTP/seed_store"/>
</dbReference>
<dbReference type="PRINTS" id="PR00382">
    <property type="entry name" value="LIPIDTRNSFER"/>
</dbReference>
<dbReference type="SMART" id="SM00499">
    <property type="entry name" value="AAI"/>
    <property type="match status" value="1"/>
</dbReference>
<name>A0AAV5HN25_9ROSI</name>
<keyword evidence="7" id="KW-0325">Glycoprotein</keyword>
<sequence>MAAMRMDRIVLVTVVFVAAFWGGAVAQSSSCSSAIVSLSPCLNYITGNSSTPSSSCCTGLSSVVASNPLCLCQILNNGGSSLGITINQTRALELPKACNVQTPSISQCNAPTGSPSASPSGSKTSPSTTTTPTTSDSNNTKMTISVLFFFIFVALRGSSLIAI</sequence>
<dbReference type="EMBL" id="BPVZ01000001">
    <property type="protein sequence ID" value="GKU86559.1"/>
    <property type="molecule type" value="Genomic_DNA"/>
</dbReference>
<keyword evidence="14" id="KW-1185">Reference proteome</keyword>
<dbReference type="InterPro" id="IPR036312">
    <property type="entry name" value="Bifun_inhib/LTP/seed_sf"/>
</dbReference>
<dbReference type="Gene3D" id="1.10.110.10">
    <property type="entry name" value="Plant lipid-transfer and hydrophobic proteins"/>
    <property type="match status" value="1"/>
</dbReference>
<dbReference type="PANTHER" id="PTHR33044">
    <property type="entry name" value="BIFUNCTIONAL INHIBITOR/LIPID-TRANSFER PROTEIN/SEED STORAGE 2S ALBUMIN SUPERFAMILY PROTEIN-RELATED"/>
    <property type="match status" value="1"/>
</dbReference>
<feature type="chain" id="PRO_5043450502" description="Bifunctional inhibitor/plant lipid transfer protein/seed storage helical domain-containing protein" evidence="11">
    <location>
        <begin position="27"/>
        <end position="163"/>
    </location>
</feature>
<accession>A0AAV5HN25</accession>
<evidence type="ECO:0000256" key="6">
    <source>
        <dbReference type="ARBA" id="ARBA00023157"/>
    </source>
</evidence>
<evidence type="ECO:0000313" key="13">
    <source>
        <dbReference type="EMBL" id="GKU86559.1"/>
    </source>
</evidence>
<evidence type="ECO:0000256" key="5">
    <source>
        <dbReference type="ARBA" id="ARBA00022729"/>
    </source>
</evidence>
<feature type="domain" description="Bifunctional inhibitor/plant lipid transfer protein/seed storage helical" evidence="12">
    <location>
        <begin position="31"/>
        <end position="108"/>
    </location>
</feature>
<comment type="similarity">
    <text evidence="2">Belongs to the plant LTP family.</text>
</comment>
<evidence type="ECO:0000256" key="2">
    <source>
        <dbReference type="ARBA" id="ARBA00009748"/>
    </source>
</evidence>
<feature type="transmembrane region" description="Helical" evidence="10">
    <location>
        <begin position="142"/>
        <end position="162"/>
    </location>
</feature>
<evidence type="ECO:0000256" key="3">
    <source>
        <dbReference type="ARBA" id="ARBA00022475"/>
    </source>
</evidence>
<gene>
    <name evidence="13" type="ORF">SLEP1_g1071</name>
</gene>
<evidence type="ECO:0000313" key="14">
    <source>
        <dbReference type="Proteomes" id="UP001054252"/>
    </source>
</evidence>